<dbReference type="HOGENOM" id="CLU_2217015_0_0_2"/>
<reference evidence="3 4" key="1">
    <citation type="journal article" date="2013" name="PLoS ONE">
        <title>Assembly-driven community genomics of a hypersaline microbial ecosystem.</title>
        <authorList>
            <person name="Podell S."/>
            <person name="Ugalde J.A."/>
            <person name="Narasingarao P."/>
            <person name="Banfield J.F."/>
            <person name="Heidelberg K.B."/>
            <person name="Allen E.E."/>
        </authorList>
    </citation>
    <scope>NUCLEOTIDE SEQUENCE [LARGE SCALE GENOMIC DNA]</scope>
    <source>
        <strain evidence="4">J07HQW2</strain>
    </source>
</reference>
<accession>U1NER7</accession>
<dbReference type="AlphaFoldDB" id="U1NER7"/>
<feature type="transmembrane region" description="Helical" evidence="2">
    <location>
        <begin position="78"/>
        <end position="98"/>
    </location>
</feature>
<dbReference type="Pfam" id="PF25959">
    <property type="entry name" value="DUF7996"/>
    <property type="match status" value="1"/>
</dbReference>
<dbReference type="InterPro" id="IPR058309">
    <property type="entry name" value="DUF7996"/>
</dbReference>
<organism evidence="3 4">
    <name type="scientific">Haloquadratum walsbyi J07HQW2</name>
    <dbReference type="NCBI Taxonomy" id="1238425"/>
    <lineage>
        <taxon>Archaea</taxon>
        <taxon>Methanobacteriati</taxon>
        <taxon>Methanobacteriota</taxon>
        <taxon>Stenosarchaea group</taxon>
        <taxon>Halobacteria</taxon>
        <taxon>Halobacteriales</taxon>
        <taxon>Haloferacaceae</taxon>
        <taxon>Haloquadratum</taxon>
    </lineage>
</organism>
<keyword evidence="2" id="KW-0472">Membrane</keyword>
<dbReference type="Proteomes" id="UP000030710">
    <property type="component" value="Unassembled WGS sequence"/>
</dbReference>
<evidence type="ECO:0000256" key="2">
    <source>
        <dbReference type="SAM" id="Phobius"/>
    </source>
</evidence>
<evidence type="ECO:0000313" key="3">
    <source>
        <dbReference type="EMBL" id="ERG95525.1"/>
    </source>
</evidence>
<feature type="compositionally biased region" description="Acidic residues" evidence="1">
    <location>
        <begin position="1"/>
        <end position="11"/>
    </location>
</feature>
<keyword evidence="2" id="KW-0812">Transmembrane</keyword>
<evidence type="ECO:0000256" key="1">
    <source>
        <dbReference type="SAM" id="MobiDB-lite"/>
    </source>
</evidence>
<name>U1NER7_9EURY</name>
<gene>
    <name evidence="3" type="ORF">J07HQW2_01982</name>
</gene>
<protein>
    <submittedName>
        <fullName evidence="3">Uncharacterized protein</fullName>
    </submittedName>
</protein>
<sequence length="110" mass="11576">MSTDSTTDDNSGDTGTGTDTDANRTDDTVKTLNTVDQTDVGLFELTRSKLLLGALLLSGIAGSGLARRALAEAGYNDLGVIIYTLGYAGMVFAVWFGWIRPLDITGPTGR</sequence>
<proteinExistence type="predicted"/>
<keyword evidence="2" id="KW-1133">Transmembrane helix</keyword>
<dbReference type="EMBL" id="KE356561">
    <property type="protein sequence ID" value="ERG95525.1"/>
    <property type="molecule type" value="Genomic_DNA"/>
</dbReference>
<evidence type="ECO:0000313" key="4">
    <source>
        <dbReference type="Proteomes" id="UP000030710"/>
    </source>
</evidence>
<feature type="region of interest" description="Disordered" evidence="1">
    <location>
        <begin position="1"/>
        <end position="27"/>
    </location>
</feature>
<dbReference type="eggNOG" id="arCOG07542">
    <property type="taxonomic scope" value="Archaea"/>
</dbReference>